<proteinExistence type="predicted"/>
<feature type="transmembrane region" description="Helical" evidence="6">
    <location>
        <begin position="149"/>
        <end position="170"/>
    </location>
</feature>
<feature type="transmembrane region" description="Helical" evidence="6">
    <location>
        <begin position="116"/>
        <end position="137"/>
    </location>
</feature>
<feature type="transmembrane region" description="Helical" evidence="6">
    <location>
        <begin position="348"/>
        <end position="369"/>
    </location>
</feature>
<keyword evidence="3 6" id="KW-0812">Transmembrane</keyword>
<comment type="caution">
    <text evidence="8">The sequence shown here is derived from an EMBL/GenBank/DDBJ whole genome shotgun (WGS) entry which is preliminary data.</text>
</comment>
<evidence type="ECO:0000256" key="4">
    <source>
        <dbReference type="ARBA" id="ARBA00022989"/>
    </source>
</evidence>
<feature type="transmembrane region" description="Helical" evidence="6">
    <location>
        <begin position="302"/>
        <end position="328"/>
    </location>
</feature>
<evidence type="ECO:0000313" key="8">
    <source>
        <dbReference type="EMBL" id="MFC0409919.1"/>
    </source>
</evidence>
<dbReference type="InterPro" id="IPR001958">
    <property type="entry name" value="Tet-R_TetA/multi-R_MdtG-like"/>
</dbReference>
<dbReference type="RefSeq" id="WP_377045669.1">
    <property type="nucleotide sequence ID" value="NZ_JBHLUN010000012.1"/>
</dbReference>
<reference evidence="8 9" key="1">
    <citation type="submission" date="2024-09" db="EMBL/GenBank/DDBJ databases">
        <authorList>
            <person name="Sun Q."/>
            <person name="Mori K."/>
        </authorList>
    </citation>
    <scope>NUCLEOTIDE SEQUENCE [LARGE SCALE GENOMIC DNA]</scope>
    <source>
        <strain evidence="8 9">TBRC 5777</strain>
    </source>
</reference>
<evidence type="ECO:0000259" key="7">
    <source>
        <dbReference type="PROSITE" id="PS50850"/>
    </source>
</evidence>
<dbReference type="InterPro" id="IPR020846">
    <property type="entry name" value="MFS_dom"/>
</dbReference>
<dbReference type="InterPro" id="IPR036259">
    <property type="entry name" value="MFS_trans_sf"/>
</dbReference>
<dbReference type="SUPFAM" id="SSF103473">
    <property type="entry name" value="MFS general substrate transporter"/>
    <property type="match status" value="1"/>
</dbReference>
<accession>A0ABV6JWA1</accession>
<protein>
    <submittedName>
        <fullName evidence="8">MFS transporter</fullName>
    </submittedName>
</protein>
<gene>
    <name evidence="8" type="ORF">ACFFGY_16830</name>
</gene>
<feature type="transmembrane region" description="Helical" evidence="6">
    <location>
        <begin position="223"/>
        <end position="250"/>
    </location>
</feature>
<feature type="transmembrane region" description="Helical" evidence="6">
    <location>
        <begin position="21"/>
        <end position="39"/>
    </location>
</feature>
<dbReference type="EMBL" id="JBHLUN010000012">
    <property type="protein sequence ID" value="MFC0409919.1"/>
    <property type="molecule type" value="Genomic_DNA"/>
</dbReference>
<dbReference type="PANTHER" id="PTHR43124">
    <property type="entry name" value="PURINE EFFLUX PUMP PBUE"/>
    <property type="match status" value="1"/>
</dbReference>
<keyword evidence="4 6" id="KW-1133">Transmembrane helix</keyword>
<feature type="domain" description="Major facilitator superfamily (MFS) profile" evidence="7">
    <location>
        <begin position="21"/>
        <end position="402"/>
    </location>
</feature>
<feature type="transmembrane region" description="Helical" evidence="6">
    <location>
        <begin position="262"/>
        <end position="282"/>
    </location>
</feature>
<evidence type="ECO:0000256" key="5">
    <source>
        <dbReference type="ARBA" id="ARBA00023136"/>
    </source>
</evidence>
<keyword evidence="5 6" id="KW-0472">Membrane</keyword>
<dbReference type="PRINTS" id="PR01035">
    <property type="entry name" value="TCRTETA"/>
</dbReference>
<feature type="transmembrane region" description="Helical" evidence="6">
    <location>
        <begin position="59"/>
        <end position="75"/>
    </location>
</feature>
<feature type="transmembrane region" description="Helical" evidence="6">
    <location>
        <begin position="87"/>
        <end position="104"/>
    </location>
</feature>
<feature type="transmembrane region" description="Helical" evidence="6">
    <location>
        <begin position="376"/>
        <end position="395"/>
    </location>
</feature>
<evidence type="ECO:0000256" key="2">
    <source>
        <dbReference type="ARBA" id="ARBA00022475"/>
    </source>
</evidence>
<organism evidence="8 9">
    <name type="scientific">Roseomonas elaeocarpi</name>
    <dbReference type="NCBI Taxonomy" id="907779"/>
    <lineage>
        <taxon>Bacteria</taxon>
        <taxon>Pseudomonadati</taxon>
        <taxon>Pseudomonadota</taxon>
        <taxon>Alphaproteobacteria</taxon>
        <taxon>Acetobacterales</taxon>
        <taxon>Roseomonadaceae</taxon>
        <taxon>Roseomonas</taxon>
    </lineage>
</organism>
<feature type="transmembrane region" description="Helical" evidence="6">
    <location>
        <begin position="176"/>
        <end position="195"/>
    </location>
</feature>
<dbReference type="InterPro" id="IPR050189">
    <property type="entry name" value="MFS_Efflux_Transporters"/>
</dbReference>
<dbReference type="Gene3D" id="1.20.1250.20">
    <property type="entry name" value="MFS general substrate transporter like domains"/>
    <property type="match status" value="1"/>
</dbReference>
<evidence type="ECO:0000256" key="3">
    <source>
        <dbReference type="ARBA" id="ARBA00022692"/>
    </source>
</evidence>
<sequence>MNDATPSRVEAPLAVPSTARLVLVFGLAGFASALTTRALDPLLLSVAADFSASTERVALLASAYALPYALIQPLLGPVGDALGKRRVIVVCALLLTAALLLGAFANSLPLLFASRILAGLAAGGITPLALATFGDAVPMAQRQVAMSRFMACAIGGQVAGGALSGLFAGVLGWRGVLAACALATLLAGLVLRWDARRAPDPARGRLDPSLALLRYREILTNPLALRLFGGVAVEGLLVFGIFPFLAAILALRGIGGTAEAGLALGAFGLGGFGYAALAPLLVRGIGQENMMRLGGACAAAGLILVAIAPALAVVVLATLVLGLGYFMLHNSIQVRVTEVAPLARGSAVALHAFSFFMGQSLGPALFALAQTGFGTVPTLAASAVGLVVLGFWLAAAVGRTVRVGA</sequence>
<comment type="subcellular location">
    <subcellularLocation>
        <location evidence="1">Cell membrane</location>
        <topology evidence="1">Multi-pass membrane protein</topology>
    </subcellularLocation>
</comment>
<name>A0ABV6JWA1_9PROT</name>
<evidence type="ECO:0000256" key="1">
    <source>
        <dbReference type="ARBA" id="ARBA00004651"/>
    </source>
</evidence>
<keyword evidence="2" id="KW-1003">Cell membrane</keyword>
<dbReference type="PANTHER" id="PTHR43124:SF3">
    <property type="entry name" value="CHLORAMPHENICOL EFFLUX PUMP RV0191"/>
    <property type="match status" value="1"/>
</dbReference>
<dbReference type="Pfam" id="PF07690">
    <property type="entry name" value="MFS_1"/>
    <property type="match status" value="1"/>
</dbReference>
<keyword evidence="9" id="KW-1185">Reference proteome</keyword>
<dbReference type="Proteomes" id="UP001589865">
    <property type="component" value="Unassembled WGS sequence"/>
</dbReference>
<dbReference type="InterPro" id="IPR011701">
    <property type="entry name" value="MFS"/>
</dbReference>
<dbReference type="PROSITE" id="PS50850">
    <property type="entry name" value="MFS"/>
    <property type="match status" value="1"/>
</dbReference>
<evidence type="ECO:0000313" key="9">
    <source>
        <dbReference type="Proteomes" id="UP001589865"/>
    </source>
</evidence>
<evidence type="ECO:0000256" key="6">
    <source>
        <dbReference type="SAM" id="Phobius"/>
    </source>
</evidence>